<feature type="transmembrane region" description="Helical" evidence="1">
    <location>
        <begin position="104"/>
        <end position="125"/>
    </location>
</feature>
<dbReference type="EMBL" id="CATQJL010000305">
    <property type="protein sequence ID" value="CAJ0604004.1"/>
    <property type="molecule type" value="Genomic_DNA"/>
</dbReference>
<dbReference type="PANTHER" id="PTHR45757:SF33">
    <property type="entry name" value="MAJOR FACILITATOR SUPERFAMILY (MFS) PROFILE DOMAIN-CONTAINING PROTEIN"/>
    <property type="match status" value="1"/>
</dbReference>
<name>A0AA36H5E0_CYLNA</name>
<proteinExistence type="predicted"/>
<keyword evidence="1" id="KW-0812">Transmembrane</keyword>
<dbReference type="InterPro" id="IPR036259">
    <property type="entry name" value="MFS_trans_sf"/>
</dbReference>
<keyword evidence="1" id="KW-0472">Membrane</keyword>
<evidence type="ECO:0000313" key="3">
    <source>
        <dbReference type="Proteomes" id="UP001176961"/>
    </source>
</evidence>
<dbReference type="SUPFAM" id="SSF103473">
    <property type="entry name" value="MFS general substrate transporter"/>
    <property type="match status" value="1"/>
</dbReference>
<feature type="transmembrane region" description="Helical" evidence="1">
    <location>
        <begin position="131"/>
        <end position="152"/>
    </location>
</feature>
<keyword evidence="1" id="KW-1133">Transmembrane helix</keyword>
<dbReference type="Proteomes" id="UP001176961">
    <property type="component" value="Unassembled WGS sequence"/>
</dbReference>
<evidence type="ECO:0000313" key="2">
    <source>
        <dbReference type="EMBL" id="CAJ0604004.1"/>
    </source>
</evidence>
<feature type="transmembrane region" description="Helical" evidence="1">
    <location>
        <begin position="199"/>
        <end position="220"/>
    </location>
</feature>
<dbReference type="GO" id="GO:0016020">
    <property type="term" value="C:membrane"/>
    <property type="evidence" value="ECO:0007669"/>
    <property type="project" value="TreeGrafter"/>
</dbReference>
<keyword evidence="3" id="KW-1185">Reference proteome</keyword>
<evidence type="ECO:0000256" key="1">
    <source>
        <dbReference type="SAM" id="Phobius"/>
    </source>
</evidence>
<dbReference type="PANTHER" id="PTHR45757">
    <property type="entry name" value="PROTEIN CBG23364-RELATED"/>
    <property type="match status" value="1"/>
</dbReference>
<comment type="caution">
    <text evidence="2">The sequence shown here is derived from an EMBL/GenBank/DDBJ whole genome shotgun (WGS) entry which is preliminary data.</text>
</comment>
<accession>A0AA36H5E0</accession>
<gene>
    <name evidence="2" type="ORF">CYNAS_LOCUS15987</name>
</gene>
<organism evidence="2 3">
    <name type="scientific">Cylicocyclus nassatus</name>
    <name type="common">Nematode worm</name>
    <dbReference type="NCBI Taxonomy" id="53992"/>
    <lineage>
        <taxon>Eukaryota</taxon>
        <taxon>Metazoa</taxon>
        <taxon>Ecdysozoa</taxon>
        <taxon>Nematoda</taxon>
        <taxon>Chromadorea</taxon>
        <taxon>Rhabditida</taxon>
        <taxon>Rhabditina</taxon>
        <taxon>Rhabditomorpha</taxon>
        <taxon>Strongyloidea</taxon>
        <taxon>Strongylidae</taxon>
        <taxon>Cylicocyclus</taxon>
    </lineage>
</organism>
<feature type="transmembrane region" description="Helical" evidence="1">
    <location>
        <begin position="28"/>
        <end position="51"/>
    </location>
</feature>
<dbReference type="AlphaFoldDB" id="A0AA36H5E0"/>
<reference evidence="2" key="1">
    <citation type="submission" date="2023-07" db="EMBL/GenBank/DDBJ databases">
        <authorList>
            <consortium name="CYATHOMIX"/>
        </authorList>
    </citation>
    <scope>NUCLEOTIDE SEQUENCE</scope>
    <source>
        <strain evidence="2">N/A</strain>
    </source>
</reference>
<protein>
    <submittedName>
        <fullName evidence="2">Uncharacterized protein</fullName>
    </submittedName>
</protein>
<feature type="transmembrane region" description="Helical" evidence="1">
    <location>
        <begin position="173"/>
        <end position="193"/>
    </location>
</feature>
<sequence length="248" mass="26867">MVSSYELADINRGKSLTSIKNSIPYLQILTTPTILGIWIGAVGCLLALQLMQMFSPLYIREVLQYSVQKTGFAAALPVLFQCLVKVVAGYSSDQIRSISETTKLRIYNSVSLGASALAFCALAFVKKGESICGIVLITLATAMFGLIGAGFVKCATLVSRQHSHFVLANIQNIWCSTMLICPVVVSFLLPTGAMEEWRAVFLIHAGLLLLSNAVFCWLATAKPAPWTDSSITTSSKKNTPMISWGFTV</sequence>
<dbReference type="Gene3D" id="1.20.1250.20">
    <property type="entry name" value="MFS general substrate transporter like domains"/>
    <property type="match status" value="1"/>
</dbReference>